<protein>
    <submittedName>
        <fullName evidence="1">Uncharacterized protein</fullName>
    </submittedName>
</protein>
<sequence>SSAVTHTSHTGFTGLDDSALCPQLESVPEREFKGTTVSDRPNMESGNRAMTGGAAEREENDKTFPLCLSVFDLQRGTDSL</sequence>
<dbReference type="EMBL" id="CM043807">
    <property type="protein sequence ID" value="KAI4803081.1"/>
    <property type="molecule type" value="Genomic_DNA"/>
</dbReference>
<feature type="non-terminal residue" evidence="1">
    <location>
        <position position="1"/>
    </location>
</feature>
<dbReference type="Proteomes" id="UP001057452">
    <property type="component" value="Chromosome 23"/>
</dbReference>
<reference evidence="1" key="1">
    <citation type="submission" date="2022-05" db="EMBL/GenBank/DDBJ databases">
        <title>Chromosome-level genome of Chaenocephalus aceratus.</title>
        <authorList>
            <person name="Park H."/>
        </authorList>
    </citation>
    <scope>NUCLEOTIDE SEQUENCE</scope>
    <source>
        <strain evidence="1">KU_202001</strain>
    </source>
</reference>
<name>A0ACB9VTR5_CHAAC</name>
<evidence type="ECO:0000313" key="1">
    <source>
        <dbReference type="EMBL" id="KAI4803081.1"/>
    </source>
</evidence>
<keyword evidence="2" id="KW-1185">Reference proteome</keyword>
<comment type="caution">
    <text evidence="1">The sequence shown here is derived from an EMBL/GenBank/DDBJ whole genome shotgun (WGS) entry which is preliminary data.</text>
</comment>
<proteinExistence type="predicted"/>
<gene>
    <name evidence="1" type="ORF">KUCAC02_006638</name>
</gene>
<evidence type="ECO:0000313" key="2">
    <source>
        <dbReference type="Proteomes" id="UP001057452"/>
    </source>
</evidence>
<accession>A0ACB9VTR5</accession>
<feature type="non-terminal residue" evidence="1">
    <location>
        <position position="80"/>
    </location>
</feature>
<organism evidence="1 2">
    <name type="scientific">Chaenocephalus aceratus</name>
    <name type="common">Blackfin icefish</name>
    <name type="synonym">Chaenichthys aceratus</name>
    <dbReference type="NCBI Taxonomy" id="36190"/>
    <lineage>
        <taxon>Eukaryota</taxon>
        <taxon>Metazoa</taxon>
        <taxon>Chordata</taxon>
        <taxon>Craniata</taxon>
        <taxon>Vertebrata</taxon>
        <taxon>Euteleostomi</taxon>
        <taxon>Actinopterygii</taxon>
        <taxon>Neopterygii</taxon>
        <taxon>Teleostei</taxon>
        <taxon>Neoteleostei</taxon>
        <taxon>Acanthomorphata</taxon>
        <taxon>Eupercaria</taxon>
        <taxon>Perciformes</taxon>
        <taxon>Notothenioidei</taxon>
        <taxon>Channichthyidae</taxon>
        <taxon>Chaenocephalus</taxon>
    </lineage>
</organism>